<proteinExistence type="predicted"/>
<accession>A0A2W4SYS4</accession>
<sequence>MVACPNFKVTSNGAILKPNPNKTTTVLGRFNTDMDRIINNELKMPKNTDFGPKQGGFNALNVPDDMYKNPTQFWDEINKPFLEKAIQRGDDILMASDPTAASNLFNADGSLTGFGREVEHLYKNGFQYDQITKSMIK</sequence>
<dbReference type="EMBL" id="QJPH01000331">
    <property type="protein sequence ID" value="PZN77754.1"/>
    <property type="molecule type" value="Genomic_DNA"/>
</dbReference>
<comment type="caution">
    <text evidence="1">The sequence shown here is derived from an EMBL/GenBank/DDBJ whole genome shotgun (WGS) entry which is preliminary data.</text>
</comment>
<protein>
    <submittedName>
        <fullName evidence="1">Uncharacterized protein</fullName>
    </submittedName>
</protein>
<reference evidence="1 2" key="1">
    <citation type="journal article" date="2018" name="Aquat. Microb. Ecol.">
        <title>Gammaproteobacterial methanotrophs dominate.</title>
        <authorList>
            <person name="Rissanen A.J."/>
            <person name="Saarenheimo J."/>
            <person name="Tiirola M."/>
            <person name="Peura S."/>
            <person name="Aalto S.L."/>
            <person name="Karvinen A."/>
            <person name="Nykanen H."/>
        </authorList>
    </citation>
    <scope>NUCLEOTIDE SEQUENCE [LARGE SCALE GENOMIC DNA]</scope>
    <source>
        <strain evidence="1">AMbin10</strain>
    </source>
</reference>
<evidence type="ECO:0000313" key="2">
    <source>
        <dbReference type="Proteomes" id="UP000249396"/>
    </source>
</evidence>
<dbReference type="Proteomes" id="UP000249396">
    <property type="component" value="Unassembled WGS sequence"/>
</dbReference>
<organism evidence="1 2">
    <name type="scientific">Candidatus Methylumidiphilus alinenensis</name>
    <dbReference type="NCBI Taxonomy" id="2202197"/>
    <lineage>
        <taxon>Bacteria</taxon>
        <taxon>Pseudomonadati</taxon>
        <taxon>Pseudomonadota</taxon>
        <taxon>Gammaproteobacteria</taxon>
        <taxon>Methylococcales</taxon>
        <taxon>Candidatus Methylumidiphilus</taxon>
    </lineage>
</organism>
<evidence type="ECO:0000313" key="1">
    <source>
        <dbReference type="EMBL" id="PZN77754.1"/>
    </source>
</evidence>
<gene>
    <name evidence="1" type="ORF">DM484_14055</name>
</gene>
<dbReference type="AlphaFoldDB" id="A0A2W4SYS4"/>
<name>A0A2W4SYS4_9GAMM</name>